<gene>
    <name evidence="3" type="ORF">TWF694_004572</name>
</gene>
<dbReference type="InterPro" id="IPR040025">
    <property type="entry name" value="Znf622/Rei1/Reh1"/>
</dbReference>
<feature type="domain" description="C2H2-type" evidence="2">
    <location>
        <begin position="28"/>
        <end position="50"/>
    </location>
</feature>
<organism evidence="3 4">
    <name type="scientific">Orbilia ellipsospora</name>
    <dbReference type="NCBI Taxonomy" id="2528407"/>
    <lineage>
        <taxon>Eukaryota</taxon>
        <taxon>Fungi</taxon>
        <taxon>Dikarya</taxon>
        <taxon>Ascomycota</taxon>
        <taxon>Pezizomycotina</taxon>
        <taxon>Orbiliomycetes</taxon>
        <taxon>Orbiliales</taxon>
        <taxon>Orbiliaceae</taxon>
        <taxon>Orbilia</taxon>
    </lineage>
</organism>
<evidence type="ECO:0000259" key="2">
    <source>
        <dbReference type="PROSITE" id="PS00028"/>
    </source>
</evidence>
<feature type="compositionally biased region" description="Acidic residues" evidence="1">
    <location>
        <begin position="114"/>
        <end position="124"/>
    </location>
</feature>
<keyword evidence="4" id="KW-1185">Reference proteome</keyword>
<feature type="compositionally biased region" description="Basic residues" evidence="1">
    <location>
        <begin position="85"/>
        <end position="98"/>
    </location>
</feature>
<feature type="compositionally biased region" description="Polar residues" evidence="1">
    <location>
        <begin position="281"/>
        <end position="296"/>
    </location>
</feature>
<dbReference type="PANTHER" id="PTHR13182:SF8">
    <property type="entry name" value="CYTOPLASMIC 60S SUBUNIT BIOGENESIS FACTOR ZNF622"/>
    <property type="match status" value="1"/>
</dbReference>
<feature type="compositionally biased region" description="Basic residues" evidence="1">
    <location>
        <begin position="261"/>
        <end position="277"/>
    </location>
</feature>
<dbReference type="GO" id="GO:0030687">
    <property type="term" value="C:preribosome, large subunit precursor"/>
    <property type="evidence" value="ECO:0007669"/>
    <property type="project" value="TreeGrafter"/>
</dbReference>
<dbReference type="GO" id="GO:0042273">
    <property type="term" value="P:ribosomal large subunit biogenesis"/>
    <property type="evidence" value="ECO:0007669"/>
    <property type="project" value="TreeGrafter"/>
</dbReference>
<dbReference type="InterPro" id="IPR041661">
    <property type="entry name" value="ZN622/Rei1/Reh1_Znf-C2H2"/>
</dbReference>
<dbReference type="Proteomes" id="UP001365542">
    <property type="component" value="Unassembled WGS sequence"/>
</dbReference>
<accession>A0AAV9WWU6</accession>
<comment type="caution">
    <text evidence="3">The sequence shown here is derived from an EMBL/GenBank/DDBJ whole genome shotgun (WGS) entry which is preliminary data.</text>
</comment>
<dbReference type="PANTHER" id="PTHR13182">
    <property type="entry name" value="ZINC FINGER PROTEIN 622"/>
    <property type="match status" value="1"/>
</dbReference>
<feature type="region of interest" description="Disordered" evidence="1">
    <location>
        <begin position="1"/>
        <end position="23"/>
    </location>
</feature>
<dbReference type="InterPro" id="IPR036236">
    <property type="entry name" value="Znf_C2H2_sf"/>
</dbReference>
<dbReference type="SUPFAM" id="SSF57667">
    <property type="entry name" value="beta-beta-alpha zinc fingers"/>
    <property type="match status" value="1"/>
</dbReference>
<dbReference type="EMBL" id="JAVHJO010000015">
    <property type="protein sequence ID" value="KAK6527588.1"/>
    <property type="molecule type" value="Genomic_DNA"/>
</dbReference>
<name>A0AAV9WWU6_9PEZI</name>
<feature type="region of interest" description="Disordered" evidence="1">
    <location>
        <begin position="372"/>
        <end position="392"/>
    </location>
</feature>
<evidence type="ECO:0000256" key="1">
    <source>
        <dbReference type="SAM" id="MobiDB-lite"/>
    </source>
</evidence>
<dbReference type="InterPro" id="IPR013087">
    <property type="entry name" value="Znf_C2H2_type"/>
</dbReference>
<evidence type="ECO:0000313" key="3">
    <source>
        <dbReference type="EMBL" id="KAK6527588.1"/>
    </source>
</evidence>
<feature type="compositionally biased region" description="Polar residues" evidence="1">
    <location>
        <begin position="71"/>
        <end position="84"/>
    </location>
</feature>
<reference evidence="3 4" key="1">
    <citation type="submission" date="2019-10" db="EMBL/GenBank/DDBJ databases">
        <authorList>
            <person name="Palmer J.M."/>
        </authorList>
    </citation>
    <scope>NUCLEOTIDE SEQUENCE [LARGE SCALE GENOMIC DNA]</scope>
    <source>
        <strain evidence="3 4">TWF694</strain>
    </source>
</reference>
<sequence length="392" mass="43948">MPDATTTTTTTSTATTPSILSTSTNHVCNSCQISFQSSQEQRSHMKEPWHISNLKRKIESLPPLSREEFETQSQPETTASQSKSTRTHKSKQRSRSPSRTRPTIAEAHISSPEDSNEDEDEEEAELQFASPFQCLFCNHYSPSRDDGFTQNLDHMTATHNFTLPDIEMIEDIQSLISYLSTEVRIWHECLYCGATKPSTDSIQSHMRDKNHCVLNLDREPELLDFWEPLASVDSEEEEGTVEEPVNISITEMRGASGRVIGSKHHSAPSAKKSRKRTSPTTGALPSTTTDNENNAQPPAESSVLIQAVPPIEPPLQTSGSRQLARREEMSIAGLSPHQRQALVLAEKKARRSEDIARRAREWVYARAANTQKHDQIDGTGKWGKQNHKLQPR</sequence>
<dbReference type="AlphaFoldDB" id="A0AAV9WWU6"/>
<feature type="region of interest" description="Disordered" evidence="1">
    <location>
        <begin position="65"/>
        <end position="124"/>
    </location>
</feature>
<dbReference type="SMART" id="SM00355">
    <property type="entry name" value="ZnF_C2H2"/>
    <property type="match status" value="3"/>
</dbReference>
<evidence type="ECO:0000313" key="4">
    <source>
        <dbReference type="Proteomes" id="UP001365542"/>
    </source>
</evidence>
<dbReference type="Pfam" id="PF12756">
    <property type="entry name" value="zf-C2H2_2"/>
    <property type="match status" value="1"/>
</dbReference>
<proteinExistence type="predicted"/>
<protein>
    <recommendedName>
        <fullName evidence="2">C2H2-type domain-containing protein</fullName>
    </recommendedName>
</protein>
<feature type="region of interest" description="Disordered" evidence="1">
    <location>
        <begin position="233"/>
        <end position="300"/>
    </location>
</feature>
<dbReference type="PROSITE" id="PS00028">
    <property type="entry name" value="ZINC_FINGER_C2H2_1"/>
    <property type="match status" value="1"/>
</dbReference>